<evidence type="ECO:0000256" key="6">
    <source>
        <dbReference type="ARBA" id="ARBA00022679"/>
    </source>
</evidence>
<comment type="catalytic activity">
    <reaction evidence="13">
        <text>an acyl-CoA + a 1,2-diacyl-sn-glycerol = a triacyl-sn-glycerol + CoA</text>
        <dbReference type="Rhea" id="RHEA:10868"/>
        <dbReference type="ChEBI" id="CHEBI:17815"/>
        <dbReference type="ChEBI" id="CHEBI:57287"/>
        <dbReference type="ChEBI" id="CHEBI:58342"/>
        <dbReference type="ChEBI" id="CHEBI:64615"/>
        <dbReference type="EC" id="2.3.1.20"/>
    </reaction>
</comment>
<dbReference type="SUPFAM" id="SSF52777">
    <property type="entry name" value="CoA-dependent acyltransferases"/>
    <property type="match status" value="1"/>
</dbReference>
<organism evidence="16 17">
    <name type="scientific">Nyssa sinensis</name>
    <dbReference type="NCBI Taxonomy" id="561372"/>
    <lineage>
        <taxon>Eukaryota</taxon>
        <taxon>Viridiplantae</taxon>
        <taxon>Streptophyta</taxon>
        <taxon>Embryophyta</taxon>
        <taxon>Tracheophyta</taxon>
        <taxon>Spermatophyta</taxon>
        <taxon>Magnoliopsida</taxon>
        <taxon>eudicotyledons</taxon>
        <taxon>Gunneridae</taxon>
        <taxon>Pentapetalae</taxon>
        <taxon>asterids</taxon>
        <taxon>Cornales</taxon>
        <taxon>Nyssaceae</taxon>
        <taxon>Nyssa</taxon>
    </lineage>
</organism>
<keyword evidence="10" id="KW-0012">Acyltransferase</keyword>
<keyword evidence="7 14" id="KW-0812">Transmembrane</keyword>
<sequence length="265" mass="29365">MAGSEAEEPLSPAARLFHAPRFNCCIIAAIGCNTKFNVDVLKDGLERTLLKHPRFSSLAVKDDKKDGKMSWIRTTVDLENHVFVPDLDPNMDSPDRFVEDYISDLTKTPMDPSKPLWELHLLNIKTSEANAVGVFRIHHSVGDAASLISLLLACTRKTSDPKALPSVPKKRRAGSSNSGGFFLTIWSMFMMIFNTLVDLVLFAATSLFLKDTATPLSGAPGLEPGPKRFVHRTISLDDIKLVKNAMNMVINFDLLLNSLYYPFSP</sequence>
<dbReference type="UniPathway" id="UPA00282"/>
<dbReference type="Gene3D" id="3.30.559.10">
    <property type="entry name" value="Chloramphenicol acetyltransferase-like domain"/>
    <property type="match status" value="1"/>
</dbReference>
<dbReference type="EMBL" id="CM018041">
    <property type="protein sequence ID" value="KAA8533603.1"/>
    <property type="molecule type" value="Genomic_DNA"/>
</dbReference>
<evidence type="ECO:0000256" key="14">
    <source>
        <dbReference type="SAM" id="Phobius"/>
    </source>
</evidence>
<evidence type="ECO:0000256" key="7">
    <source>
        <dbReference type="ARBA" id="ARBA00022692"/>
    </source>
</evidence>
<evidence type="ECO:0000256" key="13">
    <source>
        <dbReference type="ARBA" id="ARBA00048109"/>
    </source>
</evidence>
<evidence type="ECO:0000313" key="16">
    <source>
        <dbReference type="EMBL" id="KAA8533603.1"/>
    </source>
</evidence>
<evidence type="ECO:0000256" key="4">
    <source>
        <dbReference type="ARBA" id="ARBA00005189"/>
    </source>
</evidence>
<dbReference type="GO" id="GO:0004144">
    <property type="term" value="F:diacylglycerol O-acyltransferase activity"/>
    <property type="evidence" value="ECO:0007669"/>
    <property type="project" value="UniProtKB-EC"/>
</dbReference>
<gene>
    <name evidence="16" type="ORF">F0562_030963</name>
</gene>
<dbReference type="Pfam" id="PF03007">
    <property type="entry name" value="WS_DGAT_cat"/>
    <property type="match status" value="1"/>
</dbReference>
<evidence type="ECO:0000256" key="5">
    <source>
        <dbReference type="ARBA" id="ARBA00022475"/>
    </source>
</evidence>
<dbReference type="GO" id="GO:0005789">
    <property type="term" value="C:endoplasmic reticulum membrane"/>
    <property type="evidence" value="ECO:0007669"/>
    <property type="project" value="UniProtKB-SubCell"/>
</dbReference>
<dbReference type="GO" id="GO:0047196">
    <property type="term" value="F:long-chain-alcohol O-fatty-acyltransferase activity"/>
    <property type="evidence" value="ECO:0007669"/>
    <property type="project" value="UniProtKB-EC"/>
</dbReference>
<evidence type="ECO:0000256" key="2">
    <source>
        <dbReference type="ARBA" id="ARBA00004389"/>
    </source>
</evidence>
<comment type="catalytic activity">
    <reaction evidence="12">
        <text>a long chain fatty alcohol + a fatty acyl-CoA = a long-chain alcohol wax ester + CoA</text>
        <dbReference type="Rhea" id="RHEA:38443"/>
        <dbReference type="ChEBI" id="CHEBI:17135"/>
        <dbReference type="ChEBI" id="CHEBI:57287"/>
        <dbReference type="ChEBI" id="CHEBI:77636"/>
        <dbReference type="ChEBI" id="CHEBI:235323"/>
        <dbReference type="EC" id="2.3.1.75"/>
    </reaction>
</comment>
<evidence type="ECO:0000259" key="15">
    <source>
        <dbReference type="Pfam" id="PF03007"/>
    </source>
</evidence>
<evidence type="ECO:0000256" key="12">
    <source>
        <dbReference type="ARBA" id="ARBA00047604"/>
    </source>
</evidence>
<keyword evidence="5" id="KW-1003">Cell membrane</keyword>
<proteinExistence type="inferred from homology"/>
<comment type="similarity">
    <text evidence="11">In the N-terminal section; belongs to the long-chain O-acyltransferase family.</text>
</comment>
<evidence type="ECO:0000256" key="11">
    <source>
        <dbReference type="ARBA" id="ARBA00024360"/>
    </source>
</evidence>
<dbReference type="FunFam" id="3.30.559.10:FF:000033">
    <property type="entry name" value="O-acyltransferase (WSD1-like) family protein"/>
    <property type="match status" value="1"/>
</dbReference>
<evidence type="ECO:0000256" key="8">
    <source>
        <dbReference type="ARBA" id="ARBA00022989"/>
    </source>
</evidence>
<evidence type="ECO:0000256" key="3">
    <source>
        <dbReference type="ARBA" id="ARBA00004771"/>
    </source>
</evidence>
<feature type="transmembrane region" description="Helical" evidence="14">
    <location>
        <begin position="180"/>
        <end position="209"/>
    </location>
</feature>
<dbReference type="PANTHER" id="PTHR31650">
    <property type="entry name" value="O-ACYLTRANSFERASE (WSD1-LIKE) FAMILY PROTEIN"/>
    <property type="match status" value="1"/>
</dbReference>
<keyword evidence="17" id="KW-1185">Reference proteome</keyword>
<comment type="pathway">
    <text evidence="3">Glycerolipid metabolism; triacylglycerol biosynthesis.</text>
</comment>
<keyword evidence="9 14" id="KW-0472">Membrane</keyword>
<dbReference type="PANTHER" id="PTHR31650:SF1">
    <property type="entry name" value="WAX ESTER SYNTHASE_DIACYLGLYCEROL ACYLTRANSFERASE 4-RELATED"/>
    <property type="match status" value="1"/>
</dbReference>
<protein>
    <recommendedName>
        <fullName evidence="15">O-acyltransferase WSD1-like N-terminal domain-containing protein</fullName>
    </recommendedName>
</protein>
<evidence type="ECO:0000256" key="10">
    <source>
        <dbReference type="ARBA" id="ARBA00023315"/>
    </source>
</evidence>
<keyword evidence="6" id="KW-0808">Transferase</keyword>
<dbReference type="Proteomes" id="UP000325577">
    <property type="component" value="Linkage Group LG18"/>
</dbReference>
<dbReference type="InterPro" id="IPR004255">
    <property type="entry name" value="O-acyltransferase_WSD1_N"/>
</dbReference>
<evidence type="ECO:0000256" key="1">
    <source>
        <dbReference type="ARBA" id="ARBA00004162"/>
    </source>
</evidence>
<dbReference type="GO" id="GO:0005886">
    <property type="term" value="C:plasma membrane"/>
    <property type="evidence" value="ECO:0007669"/>
    <property type="project" value="UniProtKB-SubCell"/>
</dbReference>
<comment type="pathway">
    <text evidence="4">Lipid metabolism.</text>
</comment>
<dbReference type="InterPro" id="IPR023213">
    <property type="entry name" value="CAT-like_dom_sf"/>
</dbReference>
<evidence type="ECO:0000313" key="17">
    <source>
        <dbReference type="Proteomes" id="UP000325577"/>
    </source>
</evidence>
<dbReference type="AlphaFoldDB" id="A0A5J5ARH6"/>
<accession>A0A5J5ARH6</accession>
<name>A0A5J5ARH6_9ASTE</name>
<feature type="domain" description="O-acyltransferase WSD1-like N-terminal" evidence="15">
    <location>
        <begin position="41"/>
        <end position="251"/>
    </location>
</feature>
<dbReference type="InterPro" id="IPR045034">
    <property type="entry name" value="O-acyltransferase_WSD1-like"/>
</dbReference>
<dbReference type="GO" id="GO:0019432">
    <property type="term" value="P:triglyceride biosynthetic process"/>
    <property type="evidence" value="ECO:0007669"/>
    <property type="project" value="UniProtKB-UniPathway"/>
</dbReference>
<dbReference type="OrthoDB" id="619536at2759"/>
<comment type="subcellular location">
    <subcellularLocation>
        <location evidence="1">Cell membrane</location>
        <topology evidence="1">Single-pass membrane protein</topology>
    </subcellularLocation>
    <subcellularLocation>
        <location evidence="2">Endoplasmic reticulum membrane</location>
        <topology evidence="2">Single-pass membrane protein</topology>
    </subcellularLocation>
</comment>
<evidence type="ECO:0000256" key="9">
    <source>
        <dbReference type="ARBA" id="ARBA00023136"/>
    </source>
</evidence>
<reference evidence="16 17" key="1">
    <citation type="submission" date="2019-09" db="EMBL/GenBank/DDBJ databases">
        <title>A chromosome-level genome assembly of the Chinese tupelo Nyssa sinensis.</title>
        <authorList>
            <person name="Yang X."/>
            <person name="Kang M."/>
            <person name="Yang Y."/>
            <person name="Xiong H."/>
            <person name="Wang M."/>
            <person name="Zhang Z."/>
            <person name="Wang Z."/>
            <person name="Wu H."/>
            <person name="Ma T."/>
            <person name="Liu J."/>
            <person name="Xi Z."/>
        </authorList>
    </citation>
    <scope>NUCLEOTIDE SEQUENCE [LARGE SCALE GENOMIC DNA]</scope>
    <source>
        <strain evidence="16">J267</strain>
        <tissue evidence="16">Leaf</tissue>
    </source>
</reference>
<keyword evidence="8 14" id="KW-1133">Transmembrane helix</keyword>